<gene>
    <name evidence="3" type="ORF">N1027_14650</name>
</gene>
<proteinExistence type="predicted"/>
<reference evidence="3" key="1">
    <citation type="submission" date="2022-08" db="EMBL/GenBank/DDBJ databases">
        <authorList>
            <person name="Deng Y."/>
            <person name="Han X.-F."/>
            <person name="Zhang Y.-Q."/>
        </authorList>
    </citation>
    <scope>NUCLEOTIDE SEQUENCE</scope>
    <source>
        <strain evidence="3">CPCC 205763</strain>
    </source>
</reference>
<dbReference type="PANTHER" id="PTHR35848">
    <property type="entry name" value="OXALATE-BINDING PROTEIN"/>
    <property type="match status" value="1"/>
</dbReference>
<evidence type="ECO:0000256" key="1">
    <source>
        <dbReference type="ARBA" id="ARBA00022723"/>
    </source>
</evidence>
<dbReference type="PANTHER" id="PTHR35848:SF6">
    <property type="entry name" value="CUPIN TYPE-2 DOMAIN-CONTAINING PROTEIN"/>
    <property type="match status" value="1"/>
</dbReference>
<dbReference type="SUPFAM" id="SSF51182">
    <property type="entry name" value="RmlC-like cupins"/>
    <property type="match status" value="1"/>
</dbReference>
<protein>
    <submittedName>
        <fullName evidence="3">Cupin domain-containing protein</fullName>
    </submittedName>
</protein>
<evidence type="ECO:0000313" key="3">
    <source>
        <dbReference type="EMBL" id="MCS5719375.1"/>
    </source>
</evidence>
<sequence length="117" mass="12743">MMTVTHREQLRQNRTGTALFVGADHGSGVSVFWVDTAPGGGPDTHWHPYTETWFVLKGEAMIVGDGRELRAGPGAIVTVTANTRHQFRSVGVENLEMVCIHASPQVIQEFASEAPDN</sequence>
<organism evidence="3 4">
    <name type="scientific">Herbiconiux aconitum</name>
    <dbReference type="NCBI Taxonomy" id="2970913"/>
    <lineage>
        <taxon>Bacteria</taxon>
        <taxon>Bacillati</taxon>
        <taxon>Actinomycetota</taxon>
        <taxon>Actinomycetes</taxon>
        <taxon>Micrococcales</taxon>
        <taxon>Microbacteriaceae</taxon>
        <taxon>Herbiconiux</taxon>
    </lineage>
</organism>
<evidence type="ECO:0000259" key="2">
    <source>
        <dbReference type="Pfam" id="PF07883"/>
    </source>
</evidence>
<dbReference type="EMBL" id="JANLCM010000002">
    <property type="protein sequence ID" value="MCS5719375.1"/>
    <property type="molecule type" value="Genomic_DNA"/>
</dbReference>
<dbReference type="InterPro" id="IPR051610">
    <property type="entry name" value="GPI/OXD"/>
</dbReference>
<feature type="domain" description="Cupin type-2" evidence="2">
    <location>
        <begin position="33"/>
        <end position="100"/>
    </location>
</feature>
<dbReference type="InterPro" id="IPR011051">
    <property type="entry name" value="RmlC_Cupin_sf"/>
</dbReference>
<evidence type="ECO:0000313" key="4">
    <source>
        <dbReference type="Proteomes" id="UP001165584"/>
    </source>
</evidence>
<dbReference type="Gene3D" id="2.60.120.10">
    <property type="entry name" value="Jelly Rolls"/>
    <property type="match status" value="1"/>
</dbReference>
<dbReference type="Proteomes" id="UP001165584">
    <property type="component" value="Unassembled WGS sequence"/>
</dbReference>
<dbReference type="Pfam" id="PF07883">
    <property type="entry name" value="Cupin_2"/>
    <property type="match status" value="1"/>
</dbReference>
<dbReference type="InterPro" id="IPR014710">
    <property type="entry name" value="RmlC-like_jellyroll"/>
</dbReference>
<dbReference type="RefSeq" id="WP_259508871.1">
    <property type="nucleotide sequence ID" value="NZ_JANLCM010000002.1"/>
</dbReference>
<accession>A0ABT2GT36</accession>
<comment type="caution">
    <text evidence="3">The sequence shown here is derived from an EMBL/GenBank/DDBJ whole genome shotgun (WGS) entry which is preliminary data.</text>
</comment>
<name>A0ABT2GT36_9MICO</name>
<dbReference type="InterPro" id="IPR013096">
    <property type="entry name" value="Cupin_2"/>
</dbReference>
<keyword evidence="1" id="KW-0479">Metal-binding</keyword>
<keyword evidence="4" id="KW-1185">Reference proteome</keyword>